<dbReference type="EMBL" id="KN831769">
    <property type="protein sequence ID" value="KIM47642.1"/>
    <property type="molecule type" value="Genomic_DNA"/>
</dbReference>
<protein>
    <submittedName>
        <fullName evidence="2">Uncharacterized protein</fullName>
    </submittedName>
</protein>
<gene>
    <name evidence="2" type="ORF">M413DRAFT_205669</name>
</gene>
<proteinExistence type="predicted"/>
<dbReference type="AlphaFoldDB" id="A0A0C2Z2Y2"/>
<evidence type="ECO:0000313" key="3">
    <source>
        <dbReference type="Proteomes" id="UP000053424"/>
    </source>
</evidence>
<reference evidence="3" key="2">
    <citation type="submission" date="2015-01" db="EMBL/GenBank/DDBJ databases">
        <title>Evolutionary Origins and Diversification of the Mycorrhizal Mutualists.</title>
        <authorList>
            <consortium name="DOE Joint Genome Institute"/>
            <consortium name="Mycorrhizal Genomics Consortium"/>
            <person name="Kohler A."/>
            <person name="Kuo A."/>
            <person name="Nagy L.G."/>
            <person name="Floudas D."/>
            <person name="Copeland A."/>
            <person name="Barry K.W."/>
            <person name="Cichocki N."/>
            <person name="Veneault-Fourrey C."/>
            <person name="LaButti K."/>
            <person name="Lindquist E.A."/>
            <person name="Lipzen A."/>
            <person name="Lundell T."/>
            <person name="Morin E."/>
            <person name="Murat C."/>
            <person name="Riley R."/>
            <person name="Ohm R."/>
            <person name="Sun H."/>
            <person name="Tunlid A."/>
            <person name="Henrissat B."/>
            <person name="Grigoriev I.V."/>
            <person name="Hibbett D.S."/>
            <person name="Martin F."/>
        </authorList>
    </citation>
    <scope>NUCLEOTIDE SEQUENCE [LARGE SCALE GENOMIC DNA]</scope>
    <source>
        <strain evidence="3">h7</strain>
    </source>
</reference>
<feature type="compositionally biased region" description="Polar residues" evidence="1">
    <location>
        <begin position="61"/>
        <end position="75"/>
    </location>
</feature>
<accession>A0A0C2Z2Y2</accession>
<dbReference type="Proteomes" id="UP000053424">
    <property type="component" value="Unassembled WGS sequence"/>
</dbReference>
<name>A0A0C2Z2Y2_HEBCY</name>
<organism evidence="2 3">
    <name type="scientific">Hebeloma cylindrosporum</name>
    <dbReference type="NCBI Taxonomy" id="76867"/>
    <lineage>
        <taxon>Eukaryota</taxon>
        <taxon>Fungi</taxon>
        <taxon>Dikarya</taxon>
        <taxon>Basidiomycota</taxon>
        <taxon>Agaricomycotina</taxon>
        <taxon>Agaricomycetes</taxon>
        <taxon>Agaricomycetidae</taxon>
        <taxon>Agaricales</taxon>
        <taxon>Agaricineae</taxon>
        <taxon>Hymenogastraceae</taxon>
        <taxon>Hebeloma</taxon>
    </lineage>
</organism>
<evidence type="ECO:0000313" key="2">
    <source>
        <dbReference type="EMBL" id="KIM47642.1"/>
    </source>
</evidence>
<evidence type="ECO:0000256" key="1">
    <source>
        <dbReference type="SAM" id="MobiDB-lite"/>
    </source>
</evidence>
<dbReference type="HOGENOM" id="CLU_2671329_0_0_1"/>
<feature type="region of interest" description="Disordered" evidence="1">
    <location>
        <begin position="39"/>
        <end position="75"/>
    </location>
</feature>
<keyword evidence="3" id="KW-1185">Reference proteome</keyword>
<reference evidence="2 3" key="1">
    <citation type="submission" date="2014-04" db="EMBL/GenBank/DDBJ databases">
        <authorList>
            <consortium name="DOE Joint Genome Institute"/>
            <person name="Kuo A."/>
            <person name="Gay G."/>
            <person name="Dore J."/>
            <person name="Kohler A."/>
            <person name="Nagy L.G."/>
            <person name="Floudas D."/>
            <person name="Copeland A."/>
            <person name="Barry K.W."/>
            <person name="Cichocki N."/>
            <person name="Veneault-Fourrey C."/>
            <person name="LaButti K."/>
            <person name="Lindquist E.A."/>
            <person name="Lipzen A."/>
            <person name="Lundell T."/>
            <person name="Morin E."/>
            <person name="Murat C."/>
            <person name="Sun H."/>
            <person name="Tunlid A."/>
            <person name="Henrissat B."/>
            <person name="Grigoriev I.V."/>
            <person name="Hibbett D.S."/>
            <person name="Martin F."/>
            <person name="Nordberg H.P."/>
            <person name="Cantor M.N."/>
            <person name="Hua S.X."/>
        </authorList>
    </citation>
    <scope>NUCLEOTIDE SEQUENCE [LARGE SCALE GENOMIC DNA]</scope>
    <source>
        <strain evidence="3">h7</strain>
    </source>
</reference>
<sequence>MSCVAAAAAQTEFHKGLMIVEALASGGLSQGAFTGPVGLDQRTYMPGHDQGKQFHRDHHSQPASRTSLFLSLSLV</sequence>